<keyword evidence="1" id="KW-0489">Methyltransferase</keyword>
<dbReference type="PANTHER" id="PTHR43542:SF1">
    <property type="entry name" value="METHYLTRANSFERASE"/>
    <property type="match status" value="1"/>
</dbReference>
<dbReference type="SUPFAM" id="SSF53335">
    <property type="entry name" value="S-adenosyl-L-methionine-dependent methyltransferases"/>
    <property type="match status" value="1"/>
</dbReference>
<name>A0ABP5MIB1_9MICO</name>
<evidence type="ECO:0000313" key="3">
    <source>
        <dbReference type="EMBL" id="GAA2174317.1"/>
    </source>
</evidence>
<accession>A0ABP5MIB1</accession>
<dbReference type="EMBL" id="BAAAQT010000006">
    <property type="protein sequence ID" value="GAA2174317.1"/>
    <property type="molecule type" value="Genomic_DNA"/>
</dbReference>
<keyword evidence="4" id="KW-1185">Reference proteome</keyword>
<dbReference type="CDD" id="cd02440">
    <property type="entry name" value="AdoMet_MTases"/>
    <property type="match status" value="1"/>
</dbReference>
<dbReference type="InterPro" id="IPR002052">
    <property type="entry name" value="DNA_methylase_N6_adenine_CS"/>
</dbReference>
<dbReference type="PROSITE" id="PS00092">
    <property type="entry name" value="N6_MTASE"/>
    <property type="match status" value="1"/>
</dbReference>
<protein>
    <submittedName>
        <fullName evidence="3">16S rRNA (Guanine(966)-N(2))-methyltransferase RsmD</fullName>
    </submittedName>
</protein>
<evidence type="ECO:0000313" key="4">
    <source>
        <dbReference type="Proteomes" id="UP001501599"/>
    </source>
</evidence>
<proteinExistence type="predicted"/>
<sequence>MTRIIAGIAGSLTLRVPDAGTRPTSDRVREAIFSALDARDRCDDAHVLDLFAGSGALGLEAASRGAASVVLVDSARQAATIASRNAEAVARAGAARAQVVQQTAAAYLAQTSRTFDLVLVDPPYDLPPGQLSAVLEALVPVLADDALVVLEQARRTGAPELPGDLELARTRTHGDTAIHWLVRREA</sequence>
<comment type="caution">
    <text evidence="3">The sequence shown here is derived from an EMBL/GenBank/DDBJ whole genome shotgun (WGS) entry which is preliminary data.</text>
</comment>
<keyword evidence="2" id="KW-0808">Transferase</keyword>
<dbReference type="PANTHER" id="PTHR43542">
    <property type="entry name" value="METHYLTRANSFERASE"/>
    <property type="match status" value="1"/>
</dbReference>
<organism evidence="3 4">
    <name type="scientific">Agrococcus versicolor</name>
    <dbReference type="NCBI Taxonomy" id="501482"/>
    <lineage>
        <taxon>Bacteria</taxon>
        <taxon>Bacillati</taxon>
        <taxon>Actinomycetota</taxon>
        <taxon>Actinomycetes</taxon>
        <taxon>Micrococcales</taxon>
        <taxon>Microbacteriaceae</taxon>
        <taxon>Agrococcus</taxon>
    </lineage>
</organism>
<dbReference type="Pfam" id="PF03602">
    <property type="entry name" value="Cons_hypoth95"/>
    <property type="match status" value="1"/>
</dbReference>
<reference evidence="4" key="1">
    <citation type="journal article" date="2019" name="Int. J. Syst. Evol. Microbiol.">
        <title>The Global Catalogue of Microorganisms (GCM) 10K type strain sequencing project: providing services to taxonomists for standard genome sequencing and annotation.</title>
        <authorList>
            <consortium name="The Broad Institute Genomics Platform"/>
            <consortium name="The Broad Institute Genome Sequencing Center for Infectious Disease"/>
            <person name="Wu L."/>
            <person name="Ma J."/>
        </authorList>
    </citation>
    <scope>NUCLEOTIDE SEQUENCE [LARGE SCALE GENOMIC DNA]</scope>
    <source>
        <strain evidence="4">JCM 16026</strain>
    </source>
</reference>
<dbReference type="InterPro" id="IPR029063">
    <property type="entry name" value="SAM-dependent_MTases_sf"/>
</dbReference>
<dbReference type="NCBIfam" id="TIGR00095">
    <property type="entry name" value="16S rRNA (guanine(966)-N(2))-methyltransferase RsmD"/>
    <property type="match status" value="1"/>
</dbReference>
<dbReference type="PIRSF" id="PIRSF004553">
    <property type="entry name" value="CHP00095"/>
    <property type="match status" value="1"/>
</dbReference>
<dbReference type="InterPro" id="IPR004398">
    <property type="entry name" value="RNA_MeTrfase_RsmD"/>
</dbReference>
<dbReference type="Proteomes" id="UP001501599">
    <property type="component" value="Unassembled WGS sequence"/>
</dbReference>
<dbReference type="RefSeq" id="WP_344343125.1">
    <property type="nucleotide sequence ID" value="NZ_BAAAQT010000006.1"/>
</dbReference>
<gene>
    <name evidence="3" type="primary">rsmD</name>
    <name evidence="3" type="ORF">GCM10009846_19800</name>
</gene>
<evidence type="ECO:0000256" key="1">
    <source>
        <dbReference type="ARBA" id="ARBA00022603"/>
    </source>
</evidence>
<dbReference type="Gene3D" id="3.40.50.150">
    <property type="entry name" value="Vaccinia Virus protein VP39"/>
    <property type="match status" value="1"/>
</dbReference>
<evidence type="ECO:0000256" key="2">
    <source>
        <dbReference type="ARBA" id="ARBA00022679"/>
    </source>
</evidence>